<comment type="similarity">
    <text evidence="3">Belongs to the short-chain dehydrogenases/reductases (SDR) family.</text>
</comment>
<keyword evidence="6" id="KW-0597">Phosphoprotein</keyword>
<dbReference type="InterPro" id="IPR036291">
    <property type="entry name" value="NAD(P)-bd_dom_sf"/>
</dbReference>
<keyword evidence="10" id="KW-0443">Lipid metabolism</keyword>
<evidence type="ECO:0000256" key="2">
    <source>
        <dbReference type="ARBA" id="ARBA00005194"/>
    </source>
</evidence>
<dbReference type="InterPro" id="IPR002347">
    <property type="entry name" value="SDR_fam"/>
</dbReference>
<dbReference type="SUPFAM" id="SSF51735">
    <property type="entry name" value="NAD(P)-binding Rossmann-fold domains"/>
    <property type="match status" value="1"/>
</dbReference>
<evidence type="ECO:0000256" key="22">
    <source>
        <dbReference type="ARBA" id="ARBA00081419"/>
    </source>
</evidence>
<dbReference type="FunCoup" id="A0A6P7FFV9">
    <property type="interactions" value="653"/>
</dbReference>
<evidence type="ECO:0000256" key="6">
    <source>
        <dbReference type="ARBA" id="ARBA00022553"/>
    </source>
</evidence>
<evidence type="ECO:0000256" key="17">
    <source>
        <dbReference type="ARBA" id="ARBA00052680"/>
    </source>
</evidence>
<keyword evidence="8" id="KW-0560">Oxidoreductase</keyword>
<dbReference type="GO" id="GO:0004303">
    <property type="term" value="F:estradiol 17-beta-dehydrogenase [NAD(P)+] activity"/>
    <property type="evidence" value="ECO:0007669"/>
    <property type="project" value="UniProtKB-EC"/>
</dbReference>
<evidence type="ECO:0000256" key="3">
    <source>
        <dbReference type="ARBA" id="ARBA00006484"/>
    </source>
</evidence>
<dbReference type="AlphaFoldDB" id="A0A6P7FFV9"/>
<protein>
    <recommendedName>
        <fullName evidence="20">(3R)-3-hydroxyacyl-CoA dehydrogenase</fullName>
        <ecNumber evidence="19">1.1.1.239</ecNumber>
        <ecNumber evidence="4">1.1.1.n12</ecNumber>
    </recommendedName>
    <alternativeName>
        <fullName evidence="22">17-beta-hydroxysteroid dehydrogenase 8</fullName>
    </alternativeName>
    <alternativeName>
        <fullName evidence="21">3-ketoacyl-[acyl-carrier-protein] reductase alpha subunit</fullName>
    </alternativeName>
    <alternativeName>
        <fullName evidence="24">3-oxoacyl-[acyl-carrier-protein] reductase</fullName>
    </alternativeName>
    <alternativeName>
        <fullName evidence="25">Estradiol 17-beta-dehydrogenase 8</fullName>
    </alternativeName>
    <alternativeName>
        <fullName evidence="23">Testosterone 17-beta-dehydrogenase 8</fullName>
    </alternativeName>
</protein>
<evidence type="ECO:0000256" key="20">
    <source>
        <dbReference type="ARBA" id="ARBA00070911"/>
    </source>
</evidence>
<dbReference type="EC" id="1.1.1.239" evidence="19"/>
<evidence type="ECO:0000256" key="7">
    <source>
        <dbReference type="ARBA" id="ARBA00022832"/>
    </source>
</evidence>
<keyword evidence="5" id="KW-0444">Lipid biosynthesis</keyword>
<comment type="pathway">
    <text evidence="13">Steroid biosynthesis; estrogen biosynthesis.</text>
</comment>
<evidence type="ECO:0000256" key="21">
    <source>
        <dbReference type="ARBA" id="ARBA00077835"/>
    </source>
</evidence>
<dbReference type="GO" id="GO:0008210">
    <property type="term" value="P:estrogen metabolic process"/>
    <property type="evidence" value="ECO:0007669"/>
    <property type="project" value="UniProtKB-ARBA"/>
</dbReference>
<dbReference type="PRINTS" id="PR00081">
    <property type="entry name" value="GDHRDH"/>
</dbReference>
<evidence type="ECO:0000256" key="16">
    <source>
        <dbReference type="ARBA" id="ARBA00050435"/>
    </source>
</evidence>
<dbReference type="PANTHER" id="PTHR42760:SF83">
    <property type="entry name" value="(3R)-3-HYDROXYACYL-COA DEHYDROGENASE"/>
    <property type="match status" value="1"/>
</dbReference>
<evidence type="ECO:0000256" key="12">
    <source>
        <dbReference type="ARBA" id="ARBA00023160"/>
    </source>
</evidence>
<dbReference type="RefSeq" id="XP_028133792.1">
    <property type="nucleotide sequence ID" value="XM_028277991.1"/>
</dbReference>
<dbReference type="InterPro" id="IPR020904">
    <property type="entry name" value="Sc_DH/Rdtase_CS"/>
</dbReference>
<evidence type="ECO:0000256" key="13">
    <source>
        <dbReference type="ARBA" id="ARBA00037929"/>
    </source>
</evidence>
<comment type="catalytic activity">
    <reaction evidence="14">
        <text>17beta-estradiol + NAD(+) = estrone + NADH + H(+)</text>
        <dbReference type="Rhea" id="RHEA:24612"/>
        <dbReference type="ChEBI" id="CHEBI:15378"/>
        <dbReference type="ChEBI" id="CHEBI:16469"/>
        <dbReference type="ChEBI" id="CHEBI:17263"/>
        <dbReference type="ChEBI" id="CHEBI:57540"/>
        <dbReference type="ChEBI" id="CHEBI:57945"/>
        <dbReference type="EC" id="1.1.1.62"/>
    </reaction>
    <physiologicalReaction direction="left-to-right" evidence="14">
        <dbReference type="Rhea" id="RHEA:24613"/>
    </physiologicalReaction>
    <physiologicalReaction direction="right-to-left" evidence="14">
        <dbReference type="Rhea" id="RHEA:24614"/>
    </physiologicalReaction>
</comment>
<reference evidence="26" key="1">
    <citation type="submission" date="2025-08" db="UniProtKB">
        <authorList>
            <consortium name="RefSeq"/>
        </authorList>
    </citation>
    <scope>IDENTIFICATION</scope>
    <source>
        <tissue evidence="26">Whole insect</tissue>
    </source>
</reference>
<evidence type="ECO:0000313" key="26">
    <source>
        <dbReference type="RefSeq" id="XP_028133792.1"/>
    </source>
</evidence>
<keyword evidence="7" id="KW-0276">Fatty acid metabolism</keyword>
<dbReference type="GO" id="GO:0047035">
    <property type="term" value="F:testosterone dehydrogenase (NAD+) activity"/>
    <property type="evidence" value="ECO:0007669"/>
    <property type="project" value="UniProtKB-EC"/>
</dbReference>
<keyword evidence="12" id="KW-0275">Fatty acid biosynthesis</keyword>
<dbReference type="FunFam" id="3.40.50.720:FF:000231">
    <property type="entry name" value="Estradiol 17-beta-dehydrogenase 8"/>
    <property type="match status" value="1"/>
</dbReference>
<evidence type="ECO:0000256" key="24">
    <source>
        <dbReference type="ARBA" id="ARBA00083097"/>
    </source>
</evidence>
<organism evidence="26">
    <name type="scientific">Diabrotica virgifera virgifera</name>
    <name type="common">western corn rootworm</name>
    <dbReference type="NCBI Taxonomy" id="50390"/>
    <lineage>
        <taxon>Eukaryota</taxon>
        <taxon>Metazoa</taxon>
        <taxon>Ecdysozoa</taxon>
        <taxon>Arthropoda</taxon>
        <taxon>Hexapoda</taxon>
        <taxon>Insecta</taxon>
        <taxon>Pterygota</taxon>
        <taxon>Neoptera</taxon>
        <taxon>Endopterygota</taxon>
        <taxon>Coleoptera</taxon>
        <taxon>Polyphaga</taxon>
        <taxon>Cucujiformia</taxon>
        <taxon>Chrysomeloidea</taxon>
        <taxon>Chrysomelidae</taxon>
        <taxon>Galerucinae</taxon>
        <taxon>Diabroticina</taxon>
        <taxon>Diabroticites</taxon>
        <taxon>Diabrotica</taxon>
    </lineage>
</organism>
<keyword evidence="9" id="KW-0520">NAD</keyword>
<evidence type="ECO:0000256" key="23">
    <source>
        <dbReference type="ARBA" id="ARBA00081936"/>
    </source>
</evidence>
<name>A0A6P7FFV9_DIAVI</name>
<dbReference type="GO" id="GO:0006633">
    <property type="term" value="P:fatty acid biosynthetic process"/>
    <property type="evidence" value="ECO:0007669"/>
    <property type="project" value="UniProtKB-KW"/>
</dbReference>
<evidence type="ECO:0000256" key="9">
    <source>
        <dbReference type="ARBA" id="ARBA00023027"/>
    </source>
</evidence>
<evidence type="ECO:0000256" key="8">
    <source>
        <dbReference type="ARBA" id="ARBA00023002"/>
    </source>
</evidence>
<dbReference type="PANTHER" id="PTHR42760">
    <property type="entry name" value="SHORT-CHAIN DEHYDROGENASES/REDUCTASES FAMILY MEMBER"/>
    <property type="match status" value="1"/>
</dbReference>
<dbReference type="InParanoid" id="A0A6P7FFV9"/>
<dbReference type="KEGG" id="dvv:114328989"/>
<evidence type="ECO:0000256" key="18">
    <source>
        <dbReference type="ARBA" id="ARBA00065174"/>
    </source>
</evidence>
<dbReference type="GO" id="GO:0005759">
    <property type="term" value="C:mitochondrial matrix"/>
    <property type="evidence" value="ECO:0007669"/>
    <property type="project" value="UniProtKB-SubCell"/>
</dbReference>
<evidence type="ECO:0000256" key="11">
    <source>
        <dbReference type="ARBA" id="ARBA00023128"/>
    </source>
</evidence>
<comment type="subunit">
    <text evidence="18">Heterotetramer with CBR4; contains two molecules of HSD17B8 and CBR4.</text>
</comment>
<comment type="catalytic activity">
    <reaction evidence="16">
        <text>17beta-hydroxy-5alpha-androstan-3-one + NAD(+) = 5alpha-androstan-3,17-dione + NADH + H(+)</text>
        <dbReference type="Rhea" id="RHEA:41992"/>
        <dbReference type="ChEBI" id="CHEBI:15378"/>
        <dbReference type="ChEBI" id="CHEBI:15994"/>
        <dbReference type="ChEBI" id="CHEBI:16330"/>
        <dbReference type="ChEBI" id="CHEBI:57540"/>
        <dbReference type="ChEBI" id="CHEBI:57945"/>
    </reaction>
    <physiologicalReaction direction="left-to-right" evidence="16">
        <dbReference type="Rhea" id="RHEA:41993"/>
    </physiologicalReaction>
</comment>
<evidence type="ECO:0000256" key="4">
    <source>
        <dbReference type="ARBA" id="ARBA00012456"/>
    </source>
</evidence>
<dbReference type="EC" id="1.1.1.n12" evidence="4"/>
<comment type="catalytic activity">
    <reaction evidence="17">
        <text>a (3R)-3-hydroxyacyl-CoA + NAD(+) = a 3-oxoacyl-CoA + NADH + H(+)</text>
        <dbReference type="Rhea" id="RHEA:32711"/>
        <dbReference type="ChEBI" id="CHEBI:15378"/>
        <dbReference type="ChEBI" id="CHEBI:57319"/>
        <dbReference type="ChEBI" id="CHEBI:57540"/>
        <dbReference type="ChEBI" id="CHEBI:57945"/>
        <dbReference type="ChEBI" id="CHEBI:90726"/>
        <dbReference type="EC" id="1.1.1.n12"/>
    </reaction>
    <physiologicalReaction direction="left-to-right" evidence="17">
        <dbReference type="Rhea" id="RHEA:32712"/>
    </physiologicalReaction>
</comment>
<dbReference type="PROSITE" id="PS00061">
    <property type="entry name" value="ADH_SHORT"/>
    <property type="match status" value="1"/>
</dbReference>
<evidence type="ECO:0000256" key="25">
    <source>
        <dbReference type="ARBA" id="ARBA00083258"/>
    </source>
</evidence>
<keyword evidence="11" id="KW-0496">Mitochondrion</keyword>
<comment type="pathway">
    <text evidence="2">Lipid metabolism; fatty acid biosynthesis.</text>
</comment>
<evidence type="ECO:0000256" key="15">
    <source>
        <dbReference type="ARBA" id="ARBA00050232"/>
    </source>
</evidence>
<accession>A0A6P7FFV9</accession>
<evidence type="ECO:0000256" key="14">
    <source>
        <dbReference type="ARBA" id="ARBA00049069"/>
    </source>
</evidence>
<evidence type="ECO:0000256" key="19">
    <source>
        <dbReference type="ARBA" id="ARBA00066822"/>
    </source>
</evidence>
<evidence type="ECO:0000256" key="1">
    <source>
        <dbReference type="ARBA" id="ARBA00004305"/>
    </source>
</evidence>
<dbReference type="Pfam" id="PF13561">
    <property type="entry name" value="adh_short_C2"/>
    <property type="match status" value="1"/>
</dbReference>
<comment type="catalytic activity">
    <reaction evidence="15">
        <text>testosterone + NAD(+) = androst-4-ene-3,17-dione + NADH + H(+)</text>
        <dbReference type="Rhea" id="RHEA:14929"/>
        <dbReference type="ChEBI" id="CHEBI:15378"/>
        <dbReference type="ChEBI" id="CHEBI:16422"/>
        <dbReference type="ChEBI" id="CHEBI:17347"/>
        <dbReference type="ChEBI" id="CHEBI:57540"/>
        <dbReference type="ChEBI" id="CHEBI:57945"/>
        <dbReference type="EC" id="1.1.1.239"/>
    </reaction>
    <physiologicalReaction direction="left-to-right" evidence="15">
        <dbReference type="Rhea" id="RHEA:14930"/>
    </physiologicalReaction>
</comment>
<dbReference type="OrthoDB" id="1888931at2759"/>
<proteinExistence type="inferred from homology"/>
<sequence>MSLAGRLAFVTGAGSGIGRATCKLFSREGASVVVADKVPKTVEETLNIINQIGQNQHLGVELDVSSSDSVGNALKKTLEKYSKPPTVIVNCAGITRDNFLLKMSEKDFEEVLDINLKGTFLVMKAFANSIVEYGLKNASIVNISSIVGKYGNIGQANYTASKAGVELLSKTASKEFGQFGIRVNTIFPGMIKTRMIETVPDKVQDRFRAMIPMSRFGEPEEIAEVITFLATDKSSYVTGASIHVTGGF</sequence>
<dbReference type="GO" id="GO:0048038">
    <property type="term" value="F:quinone binding"/>
    <property type="evidence" value="ECO:0007669"/>
    <property type="project" value="TreeGrafter"/>
</dbReference>
<dbReference type="PRINTS" id="PR00080">
    <property type="entry name" value="SDRFAMILY"/>
</dbReference>
<evidence type="ECO:0000256" key="5">
    <source>
        <dbReference type="ARBA" id="ARBA00022516"/>
    </source>
</evidence>
<dbReference type="Gene3D" id="3.40.50.720">
    <property type="entry name" value="NAD(P)-binding Rossmann-like Domain"/>
    <property type="match status" value="1"/>
</dbReference>
<gene>
    <name evidence="26" type="primary">LOC114328989</name>
</gene>
<comment type="subcellular location">
    <subcellularLocation>
        <location evidence="1">Mitochondrion matrix</location>
    </subcellularLocation>
</comment>
<evidence type="ECO:0000256" key="10">
    <source>
        <dbReference type="ARBA" id="ARBA00023098"/>
    </source>
</evidence>